<evidence type="ECO:0000313" key="2">
    <source>
        <dbReference type="Proteomes" id="UP000292702"/>
    </source>
</evidence>
<dbReference type="GO" id="GO:0033540">
    <property type="term" value="P:fatty acid beta-oxidation using acyl-CoA oxidase"/>
    <property type="evidence" value="ECO:0007669"/>
    <property type="project" value="TreeGrafter"/>
</dbReference>
<sequence length="457" mass="51348">MNKEKKNPETTFWKNPHTDTETPPLIILPCSYLSIFMLPVRKKARRDVKIFASAWAHALWILEDIMNNKLYEHPLWTIRHELLSPEDRIRVSYERAKVVIQTWNLTPEEIHTCSTRFWRHQQDPVFAIDPALANIVTCSLNLFVGTLYPLLSGRPYLKPLVEQALRGEIFGNLFLSELGHGLDIQNLETTATMVEDGFVLDSPTDGATKFMAPTLPIAGFERWGVVMSRLIVDGEDRGVHPFLIQTSDKSGMRPGVTNTCLPVRCGSALDYSMTRFDHVHLPSTAFLGKSLDPPQDRRTLLHAYIWRIPIGTSAIGMPAVVSAKILACIAADYSMRRHVGPPEERVPIISFRTQSLPVLYAVAVAHVFSAWMEQVQIFYMDRANAFETWISLGAVFKATVNRMAAQATRDLGERLGAQGLFPQNHTGILETDLRGTSIAEGDILAICIRLYTEILLG</sequence>
<dbReference type="InterPro" id="IPR046373">
    <property type="entry name" value="Acyl-CoA_Oxase/DH_mid-dom_sf"/>
</dbReference>
<dbReference type="GO" id="GO:0005777">
    <property type="term" value="C:peroxisome"/>
    <property type="evidence" value="ECO:0007669"/>
    <property type="project" value="InterPro"/>
</dbReference>
<dbReference type="InterPro" id="IPR036250">
    <property type="entry name" value="AcylCo_DH-like_C"/>
</dbReference>
<dbReference type="Gene3D" id="1.20.140.10">
    <property type="entry name" value="Butyryl-CoA Dehydrogenase, subunit A, domain 3"/>
    <property type="match status" value="1"/>
</dbReference>
<dbReference type="GO" id="GO:0055088">
    <property type="term" value="P:lipid homeostasis"/>
    <property type="evidence" value="ECO:0007669"/>
    <property type="project" value="TreeGrafter"/>
</dbReference>
<dbReference type="InterPro" id="IPR012258">
    <property type="entry name" value="Acyl-CoA_oxidase"/>
</dbReference>
<dbReference type="PANTHER" id="PTHR10909:SF382">
    <property type="entry name" value="ACYL-COENZYME A OXIDASE"/>
    <property type="match status" value="1"/>
</dbReference>
<dbReference type="InterPro" id="IPR009100">
    <property type="entry name" value="AcylCoA_DH/oxidase_NM_dom_sf"/>
</dbReference>
<reference evidence="1 2" key="1">
    <citation type="submission" date="2018-11" db="EMBL/GenBank/DDBJ databases">
        <title>Genome assembly of Steccherinum ochraceum LE-BIN_3174, the white-rot fungus of the Steccherinaceae family (The Residual Polyporoid clade, Polyporales, Basidiomycota).</title>
        <authorList>
            <person name="Fedorova T.V."/>
            <person name="Glazunova O.A."/>
            <person name="Landesman E.O."/>
            <person name="Moiseenko K.V."/>
            <person name="Psurtseva N.V."/>
            <person name="Savinova O.S."/>
            <person name="Shakhova N.V."/>
            <person name="Tyazhelova T.V."/>
            <person name="Vasina D.V."/>
        </authorList>
    </citation>
    <scope>NUCLEOTIDE SEQUENCE [LARGE SCALE GENOMIC DNA]</scope>
    <source>
        <strain evidence="1 2">LE-BIN_3174</strain>
    </source>
</reference>
<dbReference type="SUPFAM" id="SSF47203">
    <property type="entry name" value="Acyl-CoA dehydrogenase C-terminal domain-like"/>
    <property type="match status" value="1"/>
</dbReference>
<dbReference type="STRING" id="92696.A0A4R0R4U8"/>
<dbReference type="Proteomes" id="UP000292702">
    <property type="component" value="Unassembled WGS sequence"/>
</dbReference>
<gene>
    <name evidence="1" type="ORF">EIP91_011521</name>
</gene>
<evidence type="ECO:0008006" key="3">
    <source>
        <dbReference type="Google" id="ProtNLM"/>
    </source>
</evidence>
<proteinExistence type="predicted"/>
<dbReference type="GO" id="GO:0003997">
    <property type="term" value="F:acyl-CoA oxidase activity"/>
    <property type="evidence" value="ECO:0007669"/>
    <property type="project" value="InterPro"/>
</dbReference>
<dbReference type="Gene3D" id="2.40.110.10">
    <property type="entry name" value="Butyryl-CoA Dehydrogenase, subunit A, domain 2"/>
    <property type="match status" value="1"/>
</dbReference>
<organism evidence="1 2">
    <name type="scientific">Steccherinum ochraceum</name>
    <dbReference type="NCBI Taxonomy" id="92696"/>
    <lineage>
        <taxon>Eukaryota</taxon>
        <taxon>Fungi</taxon>
        <taxon>Dikarya</taxon>
        <taxon>Basidiomycota</taxon>
        <taxon>Agaricomycotina</taxon>
        <taxon>Agaricomycetes</taxon>
        <taxon>Polyporales</taxon>
        <taxon>Steccherinaceae</taxon>
        <taxon>Steccherinum</taxon>
    </lineage>
</organism>
<protein>
    <recommendedName>
        <fullName evidence="3">Acyl-CoA dehydrogenase NM domain-like protein</fullName>
    </recommendedName>
</protein>
<dbReference type="AlphaFoldDB" id="A0A4R0R4U8"/>
<dbReference type="OrthoDB" id="538336at2759"/>
<dbReference type="GO" id="GO:0071949">
    <property type="term" value="F:FAD binding"/>
    <property type="evidence" value="ECO:0007669"/>
    <property type="project" value="InterPro"/>
</dbReference>
<comment type="caution">
    <text evidence="1">The sequence shown here is derived from an EMBL/GenBank/DDBJ whole genome shotgun (WGS) entry which is preliminary data.</text>
</comment>
<feature type="non-terminal residue" evidence="1">
    <location>
        <position position="457"/>
    </location>
</feature>
<evidence type="ECO:0000313" key="1">
    <source>
        <dbReference type="EMBL" id="TCD59765.1"/>
    </source>
</evidence>
<accession>A0A4R0R4U8</accession>
<dbReference type="PANTHER" id="PTHR10909">
    <property type="entry name" value="ELECTRON TRANSPORT OXIDOREDUCTASE"/>
    <property type="match status" value="1"/>
</dbReference>
<name>A0A4R0R4U8_9APHY</name>
<keyword evidence="2" id="KW-1185">Reference proteome</keyword>
<dbReference type="SUPFAM" id="SSF56645">
    <property type="entry name" value="Acyl-CoA dehydrogenase NM domain-like"/>
    <property type="match status" value="1"/>
</dbReference>
<dbReference type="EMBL" id="RWJN01000756">
    <property type="protein sequence ID" value="TCD59765.1"/>
    <property type="molecule type" value="Genomic_DNA"/>
</dbReference>
<dbReference type="GO" id="GO:0005504">
    <property type="term" value="F:fatty acid binding"/>
    <property type="evidence" value="ECO:0007669"/>
    <property type="project" value="TreeGrafter"/>
</dbReference>